<dbReference type="InterPro" id="IPR036179">
    <property type="entry name" value="Ig-like_dom_sf"/>
</dbReference>
<comment type="caution">
    <text evidence="2">Lacks conserved residue(s) required for the propagation of feature annotation.</text>
</comment>
<accession>A0AAD9JNG0</accession>
<evidence type="ECO:0000256" key="1">
    <source>
        <dbReference type="ARBA" id="ARBA00023157"/>
    </source>
</evidence>
<dbReference type="CDD" id="cd06263">
    <property type="entry name" value="MAM"/>
    <property type="match status" value="1"/>
</dbReference>
<evidence type="ECO:0000313" key="9">
    <source>
        <dbReference type="Proteomes" id="UP001208570"/>
    </source>
</evidence>
<proteinExistence type="predicted"/>
<dbReference type="Pfam" id="PF00530">
    <property type="entry name" value="SRCR"/>
    <property type="match status" value="1"/>
</dbReference>
<keyword evidence="1 2" id="KW-1015">Disulfide bond</keyword>
<dbReference type="PROSITE" id="PS50835">
    <property type="entry name" value="IG_LIKE"/>
    <property type="match status" value="1"/>
</dbReference>
<dbReference type="InterPro" id="IPR007110">
    <property type="entry name" value="Ig-like_dom"/>
</dbReference>
<dbReference type="PANTHER" id="PTHR48071:SF18">
    <property type="entry name" value="DELETED IN MALIGNANT BRAIN TUMORS 1 PROTEIN-RELATED"/>
    <property type="match status" value="1"/>
</dbReference>
<dbReference type="PROSITE" id="PS50287">
    <property type="entry name" value="SRCR_2"/>
    <property type="match status" value="1"/>
</dbReference>
<feature type="domain" description="MAM" evidence="5">
    <location>
        <begin position="84"/>
        <end position="229"/>
    </location>
</feature>
<dbReference type="InterPro" id="IPR036772">
    <property type="entry name" value="SRCR-like_dom_sf"/>
</dbReference>
<feature type="domain" description="Ig-like" evidence="7">
    <location>
        <begin position="11"/>
        <end position="76"/>
    </location>
</feature>
<dbReference type="InterPro" id="IPR000998">
    <property type="entry name" value="MAM_dom"/>
</dbReference>
<dbReference type="EMBL" id="JAODUP010000213">
    <property type="protein sequence ID" value="KAK2156438.1"/>
    <property type="molecule type" value="Genomic_DNA"/>
</dbReference>
<feature type="disulfide bond" evidence="2">
    <location>
        <begin position="412"/>
        <end position="422"/>
    </location>
</feature>
<dbReference type="InterPro" id="IPR001190">
    <property type="entry name" value="SRCR"/>
</dbReference>
<dbReference type="GO" id="GO:0016020">
    <property type="term" value="C:membrane"/>
    <property type="evidence" value="ECO:0007669"/>
    <property type="project" value="InterPro"/>
</dbReference>
<dbReference type="PANTHER" id="PTHR48071">
    <property type="entry name" value="SRCR DOMAIN-CONTAINING PROTEIN"/>
    <property type="match status" value="1"/>
</dbReference>
<dbReference type="PRINTS" id="PR00258">
    <property type="entry name" value="SPERACTRCPTR"/>
</dbReference>
<dbReference type="Gene3D" id="3.10.250.10">
    <property type="entry name" value="SRCR-like domain"/>
    <property type="match status" value="1"/>
</dbReference>
<feature type="region of interest" description="Disordered" evidence="3">
    <location>
        <begin position="469"/>
        <end position="590"/>
    </location>
</feature>
<dbReference type="Gene3D" id="2.60.120.200">
    <property type="match status" value="1"/>
</dbReference>
<feature type="transmembrane region" description="Helical" evidence="4">
    <location>
        <begin position="662"/>
        <end position="684"/>
    </location>
</feature>
<gene>
    <name evidence="8" type="ORF">LSH36_213g02019</name>
</gene>
<dbReference type="Gene3D" id="2.60.40.10">
    <property type="entry name" value="Immunoglobulins"/>
    <property type="match status" value="1"/>
</dbReference>
<comment type="caution">
    <text evidence="8">The sequence shown here is derived from an EMBL/GenBank/DDBJ whole genome shotgun (WGS) entry which is preliminary data.</text>
</comment>
<evidence type="ECO:0000256" key="3">
    <source>
        <dbReference type="SAM" id="MobiDB-lite"/>
    </source>
</evidence>
<evidence type="ECO:0000259" key="5">
    <source>
        <dbReference type="PROSITE" id="PS50060"/>
    </source>
</evidence>
<keyword evidence="9" id="KW-1185">Reference proteome</keyword>
<dbReference type="SUPFAM" id="SSF49899">
    <property type="entry name" value="Concanavalin A-like lectins/glucanases"/>
    <property type="match status" value="1"/>
</dbReference>
<evidence type="ECO:0000256" key="4">
    <source>
        <dbReference type="SAM" id="Phobius"/>
    </source>
</evidence>
<keyword evidence="4" id="KW-1133">Transmembrane helix</keyword>
<dbReference type="PROSITE" id="PS00420">
    <property type="entry name" value="SRCR_1"/>
    <property type="match status" value="1"/>
</dbReference>
<dbReference type="SUPFAM" id="SSF48726">
    <property type="entry name" value="Immunoglobulin"/>
    <property type="match status" value="1"/>
</dbReference>
<evidence type="ECO:0000259" key="6">
    <source>
        <dbReference type="PROSITE" id="PS50287"/>
    </source>
</evidence>
<dbReference type="SUPFAM" id="SSF56487">
    <property type="entry name" value="SRCR-like"/>
    <property type="match status" value="1"/>
</dbReference>
<organism evidence="8 9">
    <name type="scientific">Paralvinella palmiformis</name>
    <dbReference type="NCBI Taxonomy" id="53620"/>
    <lineage>
        <taxon>Eukaryota</taxon>
        <taxon>Metazoa</taxon>
        <taxon>Spiralia</taxon>
        <taxon>Lophotrochozoa</taxon>
        <taxon>Annelida</taxon>
        <taxon>Polychaeta</taxon>
        <taxon>Sedentaria</taxon>
        <taxon>Canalipalpata</taxon>
        <taxon>Terebellida</taxon>
        <taxon>Terebelliformia</taxon>
        <taxon>Alvinellidae</taxon>
        <taxon>Paralvinella</taxon>
    </lineage>
</organism>
<dbReference type="SMART" id="SM00202">
    <property type="entry name" value="SR"/>
    <property type="match status" value="1"/>
</dbReference>
<evidence type="ECO:0000259" key="7">
    <source>
        <dbReference type="PROSITE" id="PS50835"/>
    </source>
</evidence>
<keyword evidence="4" id="KW-0472">Membrane</keyword>
<evidence type="ECO:0000313" key="8">
    <source>
        <dbReference type="EMBL" id="KAK2156438.1"/>
    </source>
</evidence>
<name>A0AAD9JNG0_9ANNE</name>
<dbReference type="AlphaFoldDB" id="A0AAD9JNG0"/>
<dbReference type="SMART" id="SM00137">
    <property type="entry name" value="MAM"/>
    <property type="match status" value="1"/>
</dbReference>
<keyword evidence="4" id="KW-0812">Transmembrane</keyword>
<reference evidence="8" key="1">
    <citation type="journal article" date="2023" name="Mol. Biol. Evol.">
        <title>Third-Generation Sequencing Reveals the Adaptive Role of the Epigenome in Three Deep-Sea Polychaetes.</title>
        <authorList>
            <person name="Perez M."/>
            <person name="Aroh O."/>
            <person name="Sun Y."/>
            <person name="Lan Y."/>
            <person name="Juniper S.K."/>
            <person name="Young C.R."/>
            <person name="Angers B."/>
            <person name="Qian P.Y."/>
        </authorList>
    </citation>
    <scope>NUCLEOTIDE SEQUENCE</scope>
    <source>
        <strain evidence="8">P08H-3</strain>
    </source>
</reference>
<feature type="compositionally biased region" description="Low complexity" evidence="3">
    <location>
        <begin position="563"/>
        <end position="574"/>
    </location>
</feature>
<dbReference type="FunFam" id="3.10.250.10:FF:000009">
    <property type="entry name" value="WC1"/>
    <property type="match status" value="1"/>
</dbReference>
<dbReference type="Proteomes" id="UP001208570">
    <property type="component" value="Unassembled WGS sequence"/>
</dbReference>
<dbReference type="InterPro" id="IPR013320">
    <property type="entry name" value="ConA-like_dom_sf"/>
</dbReference>
<feature type="domain" description="SRCR" evidence="6">
    <location>
        <begin position="338"/>
        <end position="445"/>
    </location>
</feature>
<protein>
    <submittedName>
        <fullName evidence="8">Uncharacterized protein</fullName>
    </submittedName>
</protein>
<dbReference type="PROSITE" id="PS50060">
    <property type="entry name" value="MAM_2"/>
    <property type="match status" value="1"/>
</dbReference>
<dbReference type="Pfam" id="PF00629">
    <property type="entry name" value="MAM"/>
    <property type="match status" value="1"/>
</dbReference>
<evidence type="ECO:0000256" key="2">
    <source>
        <dbReference type="PROSITE-ProRule" id="PRU00196"/>
    </source>
</evidence>
<dbReference type="InterPro" id="IPR013783">
    <property type="entry name" value="Ig-like_fold"/>
</dbReference>
<feature type="compositionally biased region" description="Low complexity" evidence="3">
    <location>
        <begin position="469"/>
        <end position="555"/>
    </location>
</feature>
<sequence>MDTASRHPNICSDPGEPQAVELSRRDKNRADDTEAAAYSVLTFTLSNLTSSDSGIYTCAVERKANNRNVTKTANISLTVLGSGRRCGFESGDLCGWTIDTTSDVQWHVHSGRDNDVINRTKGTHFDHTYGASKDIGRFLDVDVQHDDATHKNATASLISPLYSGHSQYQCLQFWYIFEGRDQTHLKVSLLPVNDSADTATELWKIDSNQNNGWRLGSINIPPQQAAYHVGIGLVFMSCLPSGMGRVGICLVFMSCLPYGMDWVGIGLVFMSCLPSGMGRVGIGLVFVSCLPSGMDRLIIDAAVCFDRCSLAASAIDDVMITNGKCNNDSDWPDNSLRLRLVGGSTPKEGQVEVLHDGQWGTICSDQFGQKEAKVICKSLGYGTEYAQRRRNAHFSANNSELRSIIWLEKLACTGKETDLAQCVAKGESWAQTDCTHQEDAGVICSDVPLVSPTKSNNIITTNKLTTTKVPSTASLSQKGSTTSTAAQSTKSSPVTSNTTVVPPSKVSTTITTTTKTPIATTTTSTTSIHTTTATTSSTQRTTTSTSSSTAGASSTQPVVHSIPSSTSSSTPTTSGLHYVTPTKPSNGKTRISTVKTTKTISTKQPGNQVRTNPVQFIGVTPSEVIPPQYLLITPKKNDLNIYLPDIVSLPPEVETYTTGSNAGVAVGVIMAVLITATGVGIVLYRRRRKGKKSTYITFGNPSYSREHLPANDFSLESPLTLSSNGYTVLA</sequence>